<dbReference type="AlphaFoldDB" id="A0A8X6T7N5"/>
<organism evidence="1 2">
    <name type="scientific">Nephila pilipes</name>
    <name type="common">Giant wood spider</name>
    <name type="synonym">Nephila maculata</name>
    <dbReference type="NCBI Taxonomy" id="299642"/>
    <lineage>
        <taxon>Eukaryota</taxon>
        <taxon>Metazoa</taxon>
        <taxon>Ecdysozoa</taxon>
        <taxon>Arthropoda</taxon>
        <taxon>Chelicerata</taxon>
        <taxon>Arachnida</taxon>
        <taxon>Araneae</taxon>
        <taxon>Araneomorphae</taxon>
        <taxon>Entelegynae</taxon>
        <taxon>Araneoidea</taxon>
        <taxon>Nephilidae</taxon>
        <taxon>Nephila</taxon>
    </lineage>
</organism>
<proteinExistence type="predicted"/>
<dbReference type="Proteomes" id="UP000887013">
    <property type="component" value="Unassembled WGS sequence"/>
</dbReference>
<protein>
    <submittedName>
        <fullName evidence="1">Uncharacterized protein</fullName>
    </submittedName>
</protein>
<dbReference type="EMBL" id="BMAW01098640">
    <property type="protein sequence ID" value="GFS85862.1"/>
    <property type="molecule type" value="Genomic_DNA"/>
</dbReference>
<sequence length="125" mass="14453">MSTSSGDNTLQACHKSSNGRMFDCKHDSSQRIAFFNSDRLDGRDRYTRNFKYPHSQKTAAVSSGDPRRPWKLAIFANDSFSSEHLCQEFLDWISSGTCCSILHKRNSRKLIFFTQAWNDLFEQKC</sequence>
<reference evidence="1" key="1">
    <citation type="submission" date="2020-08" db="EMBL/GenBank/DDBJ databases">
        <title>Multicomponent nature underlies the extraordinary mechanical properties of spider dragline silk.</title>
        <authorList>
            <person name="Kono N."/>
            <person name="Nakamura H."/>
            <person name="Mori M."/>
            <person name="Yoshida Y."/>
            <person name="Ohtoshi R."/>
            <person name="Malay A.D."/>
            <person name="Moran D.A.P."/>
            <person name="Tomita M."/>
            <person name="Numata K."/>
            <person name="Arakawa K."/>
        </authorList>
    </citation>
    <scope>NUCLEOTIDE SEQUENCE</scope>
</reference>
<comment type="caution">
    <text evidence="1">The sequence shown here is derived from an EMBL/GenBank/DDBJ whole genome shotgun (WGS) entry which is preliminary data.</text>
</comment>
<accession>A0A8X6T7N5</accession>
<gene>
    <name evidence="1" type="ORF">NPIL_346591</name>
</gene>
<evidence type="ECO:0000313" key="2">
    <source>
        <dbReference type="Proteomes" id="UP000887013"/>
    </source>
</evidence>
<keyword evidence="2" id="KW-1185">Reference proteome</keyword>
<name>A0A8X6T7N5_NEPPI</name>
<evidence type="ECO:0000313" key="1">
    <source>
        <dbReference type="EMBL" id="GFS85862.1"/>
    </source>
</evidence>